<evidence type="ECO:0000313" key="2">
    <source>
        <dbReference type="EMBL" id="TWI11651.1"/>
    </source>
</evidence>
<dbReference type="AlphaFoldDB" id="A0A562LVH3"/>
<accession>A0A562LVH3</accession>
<comment type="caution">
    <text evidence="2">The sequence shown here is derived from an EMBL/GenBank/DDBJ whole genome shotgun (WGS) entry which is preliminary data.</text>
</comment>
<sequence>MGLIDTTGVIVVFAGLLALIMGYTFRQRRVGPVLIAAGVATMISVVVIYVLRTLS</sequence>
<organism evidence="2 3">
    <name type="scientific">Aerolutibacter ruishenii</name>
    <dbReference type="NCBI Taxonomy" id="686800"/>
    <lineage>
        <taxon>Bacteria</taxon>
        <taxon>Pseudomonadati</taxon>
        <taxon>Pseudomonadota</taxon>
        <taxon>Gammaproteobacteria</taxon>
        <taxon>Lysobacterales</taxon>
        <taxon>Lysobacteraceae</taxon>
        <taxon>Aerolutibacter</taxon>
    </lineage>
</organism>
<dbReference type="RefSeq" id="WP_158636301.1">
    <property type="nucleotide sequence ID" value="NZ_VLKP01000005.1"/>
</dbReference>
<dbReference type="Proteomes" id="UP000316471">
    <property type="component" value="Unassembled WGS sequence"/>
</dbReference>
<keyword evidence="1" id="KW-0812">Transmembrane</keyword>
<feature type="transmembrane region" description="Helical" evidence="1">
    <location>
        <begin position="32"/>
        <end position="51"/>
    </location>
</feature>
<keyword evidence="1" id="KW-1133">Transmembrane helix</keyword>
<keyword evidence="1" id="KW-0472">Membrane</keyword>
<name>A0A562LVH3_9GAMM</name>
<reference evidence="2 3" key="1">
    <citation type="journal article" date="2015" name="Stand. Genomic Sci.">
        <title>Genomic Encyclopedia of Bacterial and Archaeal Type Strains, Phase III: the genomes of soil and plant-associated and newly described type strains.</title>
        <authorList>
            <person name="Whitman W.B."/>
            <person name="Woyke T."/>
            <person name="Klenk H.P."/>
            <person name="Zhou Y."/>
            <person name="Lilburn T.G."/>
            <person name="Beck B.J."/>
            <person name="De Vos P."/>
            <person name="Vandamme P."/>
            <person name="Eisen J.A."/>
            <person name="Garrity G."/>
            <person name="Hugenholtz P."/>
            <person name="Kyrpides N.C."/>
        </authorList>
    </citation>
    <scope>NUCLEOTIDE SEQUENCE [LARGE SCALE GENOMIC DNA]</scope>
    <source>
        <strain evidence="2 3">CGMCC 1.10136</strain>
    </source>
</reference>
<evidence type="ECO:0000313" key="3">
    <source>
        <dbReference type="Proteomes" id="UP000316471"/>
    </source>
</evidence>
<proteinExistence type="predicted"/>
<evidence type="ECO:0000256" key="1">
    <source>
        <dbReference type="SAM" id="Phobius"/>
    </source>
</evidence>
<gene>
    <name evidence="2" type="ORF">IP93_01553</name>
</gene>
<feature type="transmembrane region" description="Helical" evidence="1">
    <location>
        <begin position="6"/>
        <end position="25"/>
    </location>
</feature>
<keyword evidence="3" id="KW-1185">Reference proteome</keyword>
<protein>
    <submittedName>
        <fullName evidence="2">Uncharacterized protein</fullName>
    </submittedName>
</protein>
<dbReference type="EMBL" id="VLKP01000005">
    <property type="protein sequence ID" value="TWI11651.1"/>
    <property type="molecule type" value="Genomic_DNA"/>
</dbReference>